<sequence length="213" mass="24047">MGSVEQSVIACVHINSFETMTGMNALPLTAALVALLLSSCTSPKVGPAAPRVYWMGTPEYKAQVARLNLSRAEADKRLRKYYGFKPYPLLRAWEAALVDDWYHLRGPTEADVCLSGWYVHGITGAIQHRGARHDVLEYRGQPGNFRWVHVKNLQGRSDQGKVSQLPHHLRRKAERNFPTGFLMPSLPKVESKLPRGGDLDRPSTRDIEERVMW</sequence>
<reference evidence="1 2" key="1">
    <citation type="submission" date="2018-06" db="EMBL/GenBank/DDBJ databases">
        <title>Genomic Encyclopedia of Type Strains, Phase IV (KMG-IV): sequencing the most valuable type-strain genomes for metagenomic binning, comparative biology and taxonomic classification.</title>
        <authorList>
            <person name="Goeker M."/>
        </authorList>
    </citation>
    <scope>NUCLEOTIDE SEQUENCE [LARGE SCALE GENOMIC DNA]</scope>
    <source>
        <strain evidence="1 2">DSM 25532</strain>
    </source>
</reference>
<evidence type="ECO:0000313" key="1">
    <source>
        <dbReference type="EMBL" id="RBP38544.1"/>
    </source>
</evidence>
<comment type="caution">
    <text evidence="1">The sequence shown here is derived from an EMBL/GenBank/DDBJ whole genome shotgun (WGS) entry which is preliminary data.</text>
</comment>
<accession>A0A366H8V7</accession>
<protein>
    <submittedName>
        <fullName evidence="1">Uncharacterized protein</fullName>
    </submittedName>
</protein>
<dbReference type="AlphaFoldDB" id="A0A366H8V7"/>
<organism evidence="1 2">
    <name type="scientific">Roseimicrobium gellanilyticum</name>
    <dbReference type="NCBI Taxonomy" id="748857"/>
    <lineage>
        <taxon>Bacteria</taxon>
        <taxon>Pseudomonadati</taxon>
        <taxon>Verrucomicrobiota</taxon>
        <taxon>Verrucomicrobiia</taxon>
        <taxon>Verrucomicrobiales</taxon>
        <taxon>Verrucomicrobiaceae</taxon>
        <taxon>Roseimicrobium</taxon>
    </lineage>
</organism>
<evidence type="ECO:0000313" key="2">
    <source>
        <dbReference type="Proteomes" id="UP000253426"/>
    </source>
</evidence>
<proteinExistence type="predicted"/>
<dbReference type="Proteomes" id="UP000253426">
    <property type="component" value="Unassembled WGS sequence"/>
</dbReference>
<gene>
    <name evidence="1" type="ORF">DES53_11162</name>
</gene>
<dbReference type="EMBL" id="QNRR01000011">
    <property type="protein sequence ID" value="RBP38544.1"/>
    <property type="molecule type" value="Genomic_DNA"/>
</dbReference>
<name>A0A366H8V7_9BACT</name>
<keyword evidence="2" id="KW-1185">Reference proteome</keyword>